<dbReference type="Proteomes" id="UP000249789">
    <property type="component" value="Unassembled WGS sequence"/>
</dbReference>
<dbReference type="GO" id="GO:0120230">
    <property type="term" value="F:recombinase activator activity"/>
    <property type="evidence" value="ECO:0007669"/>
    <property type="project" value="TreeGrafter"/>
</dbReference>
<dbReference type="GO" id="GO:0000794">
    <property type="term" value="C:condensed nuclear chromosome"/>
    <property type="evidence" value="ECO:0007669"/>
    <property type="project" value="TreeGrafter"/>
</dbReference>
<gene>
    <name evidence="5" type="ORF">BO72DRAFT_410443</name>
</gene>
<evidence type="ECO:0000256" key="3">
    <source>
        <dbReference type="ARBA" id="ARBA00023242"/>
    </source>
</evidence>
<evidence type="ECO:0000256" key="2">
    <source>
        <dbReference type="ARBA" id="ARBA00023172"/>
    </source>
</evidence>
<dbReference type="AlphaFoldDB" id="A0A8G1VWN4"/>
<accession>A0A8G1VWN4</accession>
<comment type="subcellular location">
    <subcellularLocation>
        <location evidence="1">Nucleus</location>
    </subcellularLocation>
</comment>
<dbReference type="EMBL" id="KZ824669">
    <property type="protein sequence ID" value="RAK74386.1"/>
    <property type="molecule type" value="Genomic_DNA"/>
</dbReference>
<dbReference type="RefSeq" id="XP_040798396.1">
    <property type="nucleotide sequence ID" value="XM_040942432.1"/>
</dbReference>
<dbReference type="PANTHER" id="PTHR15938:SF0">
    <property type="entry name" value="HOMOLOGOUS-PAIRING PROTEIN 2 HOMOLOG"/>
    <property type="match status" value="1"/>
</dbReference>
<protein>
    <recommendedName>
        <fullName evidence="7">Homologous-pairing protein 2 winged helix domain-containing protein</fullName>
    </recommendedName>
</protein>
<evidence type="ECO:0000313" key="6">
    <source>
        <dbReference type="Proteomes" id="UP000249789"/>
    </source>
</evidence>
<dbReference type="Gene3D" id="1.10.10.10">
    <property type="entry name" value="Winged helix-like DNA-binding domain superfamily/Winged helix DNA-binding domain"/>
    <property type="match status" value="1"/>
</dbReference>
<dbReference type="InterPro" id="IPR036388">
    <property type="entry name" value="WH-like_DNA-bd_sf"/>
</dbReference>
<evidence type="ECO:0000256" key="1">
    <source>
        <dbReference type="ARBA" id="ARBA00004123"/>
    </source>
</evidence>
<keyword evidence="3" id="KW-0539">Nucleus</keyword>
<dbReference type="VEuPathDB" id="FungiDB:BO72DRAFT_410443"/>
<keyword evidence="6" id="KW-1185">Reference proteome</keyword>
<keyword evidence="2" id="KW-0233">DNA recombination</keyword>
<keyword evidence="4" id="KW-0469">Meiosis</keyword>
<dbReference type="GO" id="GO:0003690">
    <property type="term" value="F:double-stranded DNA binding"/>
    <property type="evidence" value="ECO:0007669"/>
    <property type="project" value="TreeGrafter"/>
</dbReference>
<dbReference type="GO" id="GO:0010774">
    <property type="term" value="P:meiotic strand invasion involved in reciprocal meiotic recombination"/>
    <property type="evidence" value="ECO:0007669"/>
    <property type="project" value="TreeGrafter"/>
</dbReference>
<dbReference type="PANTHER" id="PTHR15938">
    <property type="entry name" value="TBP-1 INTERACTING PROTEIN"/>
    <property type="match status" value="1"/>
</dbReference>
<dbReference type="GO" id="GO:0120231">
    <property type="term" value="C:DNA recombinase auxiliary factor complex"/>
    <property type="evidence" value="ECO:0007669"/>
    <property type="project" value="TreeGrafter"/>
</dbReference>
<dbReference type="GO" id="GO:0000709">
    <property type="term" value="P:meiotic joint molecule formation"/>
    <property type="evidence" value="ECO:0007669"/>
    <property type="project" value="TreeGrafter"/>
</dbReference>
<dbReference type="GeneID" id="63859765"/>
<proteinExistence type="predicted"/>
<evidence type="ECO:0000313" key="5">
    <source>
        <dbReference type="EMBL" id="RAK74386.1"/>
    </source>
</evidence>
<evidence type="ECO:0008006" key="7">
    <source>
        <dbReference type="Google" id="ProtNLM"/>
    </source>
</evidence>
<name>A0A8G1VWN4_9EURO</name>
<dbReference type="GO" id="GO:0007129">
    <property type="term" value="P:homologous chromosome pairing at meiosis"/>
    <property type="evidence" value="ECO:0007669"/>
    <property type="project" value="TreeGrafter"/>
</dbReference>
<evidence type="ECO:0000256" key="4">
    <source>
        <dbReference type="ARBA" id="ARBA00023254"/>
    </source>
</evidence>
<sequence>MLVDGNTNPEVARLAPAEMKQAIEISANLHTAVTKAYAARALRDLWHDKQIGGQTAGKQVVYHALQEAPNEVTSETFVTLDEHIEKAQGKLSSLQIHKKKVRMELAALHAKPLLSELCRDVDRLGRDQATTRTIWLTMEGNASMPVPVHMTRARAEEDWKHWKKHASSRARICRDLWRRCLDALPGDTAWEELWVWGIMVSFPALRVLIGDYAGISRIRRAPVTPIT</sequence>
<dbReference type="OrthoDB" id="272266at2759"/>
<reference evidence="5 6" key="1">
    <citation type="submission" date="2018-02" db="EMBL/GenBank/DDBJ databases">
        <title>The genomes of Aspergillus section Nigri reveals drivers in fungal speciation.</title>
        <authorList>
            <consortium name="DOE Joint Genome Institute"/>
            <person name="Vesth T.C."/>
            <person name="Nybo J."/>
            <person name="Theobald S."/>
            <person name="Brandl J."/>
            <person name="Frisvad J.C."/>
            <person name="Nielsen K.F."/>
            <person name="Lyhne E.K."/>
            <person name="Kogle M.E."/>
            <person name="Kuo A."/>
            <person name="Riley R."/>
            <person name="Clum A."/>
            <person name="Nolan M."/>
            <person name="Lipzen A."/>
            <person name="Salamov A."/>
            <person name="Henrissat B."/>
            <person name="Wiebenga A."/>
            <person name="De vries R.P."/>
            <person name="Grigoriev I.V."/>
            <person name="Mortensen U.H."/>
            <person name="Andersen M.R."/>
            <person name="Baker S.E."/>
        </authorList>
    </citation>
    <scope>NUCLEOTIDE SEQUENCE [LARGE SCALE GENOMIC DNA]</scope>
    <source>
        <strain evidence="5 6">CBS 313.89</strain>
    </source>
</reference>
<organism evidence="5 6">
    <name type="scientific">Aspergillus fijiensis CBS 313.89</name>
    <dbReference type="NCBI Taxonomy" id="1448319"/>
    <lineage>
        <taxon>Eukaryota</taxon>
        <taxon>Fungi</taxon>
        <taxon>Dikarya</taxon>
        <taxon>Ascomycota</taxon>
        <taxon>Pezizomycotina</taxon>
        <taxon>Eurotiomycetes</taxon>
        <taxon>Eurotiomycetidae</taxon>
        <taxon>Eurotiales</taxon>
        <taxon>Aspergillaceae</taxon>
        <taxon>Aspergillus</taxon>
    </lineage>
</organism>